<comment type="caution">
    <text evidence="5">The sequence shown here is derived from an EMBL/GenBank/DDBJ whole genome shotgun (WGS) entry which is preliminary data.</text>
</comment>
<dbReference type="Gene3D" id="1.20.120.530">
    <property type="entry name" value="GntR ligand-binding domain-like"/>
    <property type="match status" value="1"/>
</dbReference>
<dbReference type="InterPro" id="IPR000524">
    <property type="entry name" value="Tscrpt_reg_HTH_GntR"/>
</dbReference>
<dbReference type="SMART" id="SM00895">
    <property type="entry name" value="FCD"/>
    <property type="match status" value="1"/>
</dbReference>
<protein>
    <submittedName>
        <fullName evidence="5">GntR family transcriptional regulator</fullName>
    </submittedName>
</protein>
<sequence>MADYIRNLICSGELRQGDHVRQDEIAEDLGVSRIPVREAIIVLDQEGWVTNELHRGAFVHGLDENSVRDHYGLIGLLYGYAAQRATERGDDDGLARVQTAERALRAATDPTTVRDANEMFLRQIFALARSSRLKAMSRQMNGIIPGNFFELVPGTIDLQKKGITAVSRAVRARDGERSNAAFVSLLQQHGERVVDLLRARNILWIPDEAATS</sequence>
<dbReference type="PANTHER" id="PTHR43537">
    <property type="entry name" value="TRANSCRIPTIONAL REGULATOR, GNTR FAMILY"/>
    <property type="match status" value="1"/>
</dbReference>
<name>A0A1S1Q9P8_9ACTN</name>
<dbReference type="InterPro" id="IPR008920">
    <property type="entry name" value="TF_FadR/GntR_C"/>
</dbReference>
<dbReference type="GO" id="GO:0003700">
    <property type="term" value="F:DNA-binding transcription factor activity"/>
    <property type="evidence" value="ECO:0007669"/>
    <property type="project" value="InterPro"/>
</dbReference>
<feature type="domain" description="HTH gntR-type" evidence="4">
    <location>
        <begin position="1"/>
        <end position="62"/>
    </location>
</feature>
<keyword evidence="3" id="KW-0804">Transcription</keyword>
<dbReference type="Pfam" id="PF00392">
    <property type="entry name" value="GntR"/>
    <property type="match status" value="1"/>
</dbReference>
<dbReference type="InterPro" id="IPR011711">
    <property type="entry name" value="GntR_C"/>
</dbReference>
<dbReference type="SMART" id="SM00345">
    <property type="entry name" value="HTH_GNTR"/>
    <property type="match status" value="1"/>
</dbReference>
<organism evidence="5 6">
    <name type="scientific">Parafrankia soli</name>
    <dbReference type="NCBI Taxonomy" id="2599596"/>
    <lineage>
        <taxon>Bacteria</taxon>
        <taxon>Bacillati</taxon>
        <taxon>Actinomycetota</taxon>
        <taxon>Actinomycetes</taxon>
        <taxon>Frankiales</taxon>
        <taxon>Frankiaceae</taxon>
        <taxon>Parafrankia</taxon>
    </lineage>
</organism>
<dbReference type="AlphaFoldDB" id="A0A1S1Q9P8"/>
<keyword evidence="2" id="KW-0238">DNA-binding</keyword>
<dbReference type="RefSeq" id="WP_071063245.1">
    <property type="nucleotide sequence ID" value="NZ_MAXA01000202.1"/>
</dbReference>
<gene>
    <name evidence="5" type="ORF">BBK14_17570</name>
</gene>
<dbReference type="OrthoDB" id="3570892at2"/>
<dbReference type="GO" id="GO:0003677">
    <property type="term" value="F:DNA binding"/>
    <property type="evidence" value="ECO:0007669"/>
    <property type="project" value="UniProtKB-KW"/>
</dbReference>
<evidence type="ECO:0000313" key="6">
    <source>
        <dbReference type="Proteomes" id="UP000179769"/>
    </source>
</evidence>
<dbReference type="Gene3D" id="1.10.10.10">
    <property type="entry name" value="Winged helix-like DNA-binding domain superfamily/Winged helix DNA-binding domain"/>
    <property type="match status" value="1"/>
</dbReference>
<dbReference type="CDD" id="cd07377">
    <property type="entry name" value="WHTH_GntR"/>
    <property type="match status" value="1"/>
</dbReference>
<dbReference type="Pfam" id="PF07729">
    <property type="entry name" value="FCD"/>
    <property type="match status" value="1"/>
</dbReference>
<reference evidence="6" key="1">
    <citation type="submission" date="2016-07" db="EMBL/GenBank/DDBJ databases">
        <title>Frankia sp. NRRL B-16219 Genome sequencing.</title>
        <authorList>
            <person name="Ghodhbane-Gtari F."/>
            <person name="Swanson E."/>
            <person name="Gueddou A."/>
            <person name="Louati M."/>
            <person name="Nouioui I."/>
            <person name="Hezbri K."/>
            <person name="Abebe-Akele F."/>
            <person name="Simpson S."/>
            <person name="Morris K."/>
            <person name="Thomas K."/>
            <person name="Gtari M."/>
            <person name="Tisa L.S."/>
        </authorList>
    </citation>
    <scope>NUCLEOTIDE SEQUENCE [LARGE SCALE GENOMIC DNA]</scope>
    <source>
        <strain evidence="6">NRRL B-16219</strain>
    </source>
</reference>
<accession>A0A1S1Q9P8</accession>
<dbReference type="PANTHER" id="PTHR43537:SF45">
    <property type="entry name" value="GNTR FAMILY REGULATORY PROTEIN"/>
    <property type="match status" value="1"/>
</dbReference>
<keyword evidence="1" id="KW-0805">Transcription regulation</keyword>
<evidence type="ECO:0000259" key="4">
    <source>
        <dbReference type="PROSITE" id="PS50949"/>
    </source>
</evidence>
<dbReference type="EMBL" id="MAXA01000202">
    <property type="protein sequence ID" value="OHV28934.1"/>
    <property type="molecule type" value="Genomic_DNA"/>
</dbReference>
<dbReference type="InterPro" id="IPR036388">
    <property type="entry name" value="WH-like_DNA-bd_sf"/>
</dbReference>
<evidence type="ECO:0000256" key="3">
    <source>
        <dbReference type="ARBA" id="ARBA00023163"/>
    </source>
</evidence>
<evidence type="ECO:0000256" key="1">
    <source>
        <dbReference type="ARBA" id="ARBA00023015"/>
    </source>
</evidence>
<dbReference type="PROSITE" id="PS50949">
    <property type="entry name" value="HTH_GNTR"/>
    <property type="match status" value="1"/>
</dbReference>
<dbReference type="SUPFAM" id="SSF46785">
    <property type="entry name" value="Winged helix' DNA-binding domain"/>
    <property type="match status" value="1"/>
</dbReference>
<proteinExistence type="predicted"/>
<dbReference type="Proteomes" id="UP000179769">
    <property type="component" value="Unassembled WGS sequence"/>
</dbReference>
<evidence type="ECO:0000256" key="2">
    <source>
        <dbReference type="ARBA" id="ARBA00023125"/>
    </source>
</evidence>
<dbReference type="InterPro" id="IPR036390">
    <property type="entry name" value="WH_DNA-bd_sf"/>
</dbReference>
<evidence type="ECO:0000313" key="5">
    <source>
        <dbReference type="EMBL" id="OHV28934.1"/>
    </source>
</evidence>
<keyword evidence="6" id="KW-1185">Reference proteome</keyword>
<dbReference type="SUPFAM" id="SSF48008">
    <property type="entry name" value="GntR ligand-binding domain-like"/>
    <property type="match status" value="1"/>
</dbReference>